<feature type="compositionally biased region" description="Polar residues" evidence="2">
    <location>
        <begin position="46"/>
        <end position="61"/>
    </location>
</feature>
<protein>
    <submittedName>
        <fullName evidence="3">Alkaline phosphatase family protein</fullName>
    </submittedName>
</protein>
<organism evidence="3 4">
    <name type="scientific">Candidatus Acidiferrum panamense</name>
    <dbReference type="NCBI Taxonomy" id="2741543"/>
    <lineage>
        <taxon>Bacteria</taxon>
        <taxon>Pseudomonadati</taxon>
        <taxon>Acidobacteriota</taxon>
        <taxon>Terriglobia</taxon>
        <taxon>Candidatus Acidiferrales</taxon>
        <taxon>Candidatus Acidiferrum</taxon>
    </lineage>
</organism>
<proteinExistence type="predicted"/>
<comment type="caution">
    <text evidence="3">The sequence shown here is derived from an EMBL/GenBank/DDBJ whole genome shotgun (WGS) entry which is preliminary data.</text>
</comment>
<evidence type="ECO:0000256" key="2">
    <source>
        <dbReference type="SAM" id="MobiDB-lite"/>
    </source>
</evidence>
<name>A0A7V8NW80_9BACT</name>
<evidence type="ECO:0000256" key="1">
    <source>
        <dbReference type="ARBA" id="ARBA00022801"/>
    </source>
</evidence>
<dbReference type="CDD" id="cd16013">
    <property type="entry name" value="AcpA"/>
    <property type="match status" value="1"/>
</dbReference>
<dbReference type="InterPro" id="IPR017850">
    <property type="entry name" value="Alkaline_phosphatase_core_sf"/>
</dbReference>
<dbReference type="Gene3D" id="3.40.720.10">
    <property type="entry name" value="Alkaline Phosphatase, subunit A"/>
    <property type="match status" value="2"/>
</dbReference>
<evidence type="ECO:0000313" key="4">
    <source>
        <dbReference type="Proteomes" id="UP000567293"/>
    </source>
</evidence>
<dbReference type="GO" id="GO:0009395">
    <property type="term" value="P:phospholipid catabolic process"/>
    <property type="evidence" value="ECO:0007669"/>
    <property type="project" value="TreeGrafter"/>
</dbReference>
<feature type="non-terminal residue" evidence="3">
    <location>
        <position position="1"/>
    </location>
</feature>
<reference evidence="3" key="1">
    <citation type="submission" date="2020-06" db="EMBL/GenBank/DDBJ databases">
        <title>Legume-microbial interactions unlock mineral nutrients during tropical forest succession.</title>
        <authorList>
            <person name="Epihov D.Z."/>
        </authorList>
    </citation>
    <scope>NUCLEOTIDE SEQUENCE [LARGE SCALE GENOMIC DNA]</scope>
    <source>
        <strain evidence="3">Pan2503</strain>
    </source>
</reference>
<dbReference type="InterPro" id="IPR007312">
    <property type="entry name" value="Phosphoesterase"/>
</dbReference>
<feature type="region of interest" description="Disordered" evidence="2">
    <location>
        <begin position="46"/>
        <end position="74"/>
    </location>
</feature>
<dbReference type="AlphaFoldDB" id="A0A7V8NW80"/>
<dbReference type="PANTHER" id="PTHR31956:SF1">
    <property type="entry name" value="NON-SPECIFIC PHOSPHOLIPASE C1"/>
    <property type="match status" value="1"/>
</dbReference>
<accession>A0A7V8NW80</accession>
<dbReference type="Proteomes" id="UP000567293">
    <property type="component" value="Unassembled WGS sequence"/>
</dbReference>
<keyword evidence="1" id="KW-0378">Hydrolase</keyword>
<keyword evidence="4" id="KW-1185">Reference proteome</keyword>
<dbReference type="Pfam" id="PF04185">
    <property type="entry name" value="Phosphoesterase"/>
    <property type="match status" value="1"/>
</dbReference>
<sequence>TLPLLPKPDTTGIEHIVVVTMENRSFDHFLGWLPNADGKQNLSFVDSSGVTQSTQPLSGDNTGCPHPSPDHSYNGGRVEYDNGHMDGFLRAGNNDVYSIGYYGEADIPFYAALAQNYTTCDSYFASILGPTFPNRLFLHAAQTDRLDDSVSITSVATIWDSLAAQGVSANYYYSNVPFLALWGTKYLGIAKLYDEFLAAAASGTLPAVSFVDPKYTILDDGTGNDDHPHADIREGDKFLYQTFQAVANGPKWATTVFIVNFDEWGGFFEHVAPPRATAANLVDADMVGGKTLLGFRVPTVIASPFTKGDPGNPQVNHLVFDHTSVLKLIEWRWSLMSLTPRDGSSDINNLAYAMNLAESAAGVPTLPAPEAPLVAAPCLQNLFGGFLSNGGSPPATVWQQLGQVAASAGYWVRT</sequence>
<dbReference type="GO" id="GO:0042578">
    <property type="term" value="F:phosphoric ester hydrolase activity"/>
    <property type="evidence" value="ECO:0007669"/>
    <property type="project" value="UniProtKB-ARBA"/>
</dbReference>
<dbReference type="PANTHER" id="PTHR31956">
    <property type="entry name" value="NON-SPECIFIC PHOSPHOLIPASE C4-RELATED"/>
    <property type="match status" value="1"/>
</dbReference>
<evidence type="ECO:0000313" key="3">
    <source>
        <dbReference type="EMBL" id="MBA0088640.1"/>
    </source>
</evidence>
<dbReference type="EMBL" id="JACDQQ010002606">
    <property type="protein sequence ID" value="MBA0088640.1"/>
    <property type="molecule type" value="Genomic_DNA"/>
</dbReference>
<gene>
    <name evidence="3" type="ORF">HRJ53_26935</name>
</gene>